<dbReference type="EMBL" id="BSFP01000172">
    <property type="protein sequence ID" value="GLL08677.1"/>
    <property type="molecule type" value="Genomic_DNA"/>
</dbReference>
<reference evidence="1" key="1">
    <citation type="journal article" date="2014" name="Int. J. Syst. Evol. Microbiol.">
        <title>Complete genome sequence of Corynebacterium casei LMG S-19264T (=DSM 44701T), isolated from a smear-ripened cheese.</title>
        <authorList>
            <consortium name="US DOE Joint Genome Institute (JGI-PGF)"/>
            <person name="Walter F."/>
            <person name="Albersmeier A."/>
            <person name="Kalinowski J."/>
            <person name="Ruckert C."/>
        </authorList>
    </citation>
    <scope>NUCLEOTIDE SEQUENCE</scope>
    <source>
        <strain evidence="1">VKM Ac-1321</strain>
    </source>
</reference>
<dbReference type="Proteomes" id="UP001143480">
    <property type="component" value="Unassembled WGS sequence"/>
</dbReference>
<accession>A0A9W6KWS3</accession>
<gene>
    <name evidence="1" type="ORF">GCM10017581_104450</name>
</gene>
<dbReference type="AlphaFoldDB" id="A0A9W6KWS3"/>
<proteinExistence type="predicted"/>
<evidence type="ECO:0000313" key="1">
    <source>
        <dbReference type="EMBL" id="GLL08677.1"/>
    </source>
</evidence>
<organism evidence="1 2">
    <name type="scientific">Dactylosporangium matsuzakiense</name>
    <dbReference type="NCBI Taxonomy" id="53360"/>
    <lineage>
        <taxon>Bacteria</taxon>
        <taxon>Bacillati</taxon>
        <taxon>Actinomycetota</taxon>
        <taxon>Actinomycetes</taxon>
        <taxon>Micromonosporales</taxon>
        <taxon>Micromonosporaceae</taxon>
        <taxon>Dactylosporangium</taxon>
    </lineage>
</organism>
<reference evidence="1" key="2">
    <citation type="submission" date="2023-01" db="EMBL/GenBank/DDBJ databases">
        <authorList>
            <person name="Sun Q."/>
            <person name="Evtushenko L."/>
        </authorList>
    </citation>
    <scope>NUCLEOTIDE SEQUENCE</scope>
    <source>
        <strain evidence="1">VKM Ac-1321</strain>
    </source>
</reference>
<name>A0A9W6KWS3_9ACTN</name>
<comment type="caution">
    <text evidence="1">The sequence shown here is derived from an EMBL/GenBank/DDBJ whole genome shotgun (WGS) entry which is preliminary data.</text>
</comment>
<dbReference type="RefSeq" id="WP_261964537.1">
    <property type="nucleotide sequence ID" value="NZ_CP073797.1"/>
</dbReference>
<protein>
    <submittedName>
        <fullName evidence="1">Uncharacterized protein</fullName>
    </submittedName>
</protein>
<evidence type="ECO:0000313" key="2">
    <source>
        <dbReference type="Proteomes" id="UP001143480"/>
    </source>
</evidence>
<keyword evidence="2" id="KW-1185">Reference proteome</keyword>
<sequence length="49" mass="5067">MQALTVGHVMGGGAYRFVATARDRGLAAVRQARRELVAVATAIAPPTTS</sequence>